<reference evidence="2" key="3">
    <citation type="submission" date="2019-12" db="EMBL/GenBank/DDBJ databases">
        <authorList>
            <consortium name="NCBI Pathogen Detection Project"/>
        </authorList>
    </citation>
    <scope>NUCLEOTIDE SEQUENCE</scope>
    <source>
        <strain evidence="2">1930</strain>
    </source>
</reference>
<sequence length="198" mass="22272">MSIQAPIKEPEPEYDLDGYCKTLEKLVALSEKEYYVHVVDINRHQIVTARTLLWLVVVILGFDVALIDWIHNAIGDDVRNISLYYACSFFLVVSAFLGIVAFTLSLLAIPAFGGYKPLYEKSWADYSNSAHDLFDKCGQNVYLNTLNNILTNIDEACAVGNQTNADRGIKLRFSTYFSILSGAITIVTLIIFSFNFYT</sequence>
<dbReference type="EMBL" id="CP034298">
    <property type="protein sequence ID" value="QHH09410.1"/>
    <property type="molecule type" value="Genomic_DNA"/>
</dbReference>
<organism evidence="2">
    <name type="scientific">Vibrio parahaemolyticus</name>
    <dbReference type="NCBI Taxonomy" id="670"/>
    <lineage>
        <taxon>Bacteria</taxon>
        <taxon>Pseudomonadati</taxon>
        <taxon>Pseudomonadota</taxon>
        <taxon>Gammaproteobacteria</taxon>
        <taxon>Vibrionales</taxon>
        <taxon>Vibrionaceae</taxon>
        <taxon>Vibrio</taxon>
    </lineage>
</organism>
<keyword evidence="1" id="KW-1133">Transmembrane helix</keyword>
<name>A0A7Z2MRM1_VIBPH</name>
<evidence type="ECO:0000256" key="1">
    <source>
        <dbReference type="SAM" id="Phobius"/>
    </source>
</evidence>
<accession>A0A7Z2MRM1</accession>
<evidence type="ECO:0000313" key="3">
    <source>
        <dbReference type="EMBL" id="QHH09410.1"/>
    </source>
</evidence>
<reference evidence="2" key="1">
    <citation type="journal article" date="2018" name="Genome Biol.">
        <title>SKESA: strategic k-mer extension for scrupulous assemblies.</title>
        <authorList>
            <person name="Souvorov A."/>
            <person name="Agarwala R."/>
            <person name="Lipman D.J."/>
        </authorList>
    </citation>
    <scope>NUCLEOTIDE SEQUENCE</scope>
    <source>
        <strain evidence="2">1930</strain>
    </source>
</reference>
<keyword evidence="1" id="KW-0472">Membrane</keyword>
<gene>
    <name evidence="3" type="ORF">EHC69_08465</name>
    <name evidence="2" type="ORF">I7278_15085</name>
</gene>
<dbReference type="Proteomes" id="UP000856022">
    <property type="component" value="Unassembled WGS sequence"/>
</dbReference>
<proteinExistence type="predicted"/>
<feature type="transmembrane region" description="Helical" evidence="1">
    <location>
        <begin position="52"/>
        <end position="71"/>
    </location>
</feature>
<dbReference type="EMBL" id="DACQKT010000006">
    <property type="protein sequence ID" value="HAS6678139.1"/>
    <property type="molecule type" value="Genomic_DNA"/>
</dbReference>
<dbReference type="RefSeq" id="WP_159408373.1">
    <property type="nucleotide sequence ID" value="NZ_CP034298.1"/>
</dbReference>
<reference evidence="3 4" key="2">
    <citation type="submission" date="2018-12" db="EMBL/GenBank/DDBJ databases">
        <title>Genomic insights into the evolutionary origins and pathogenicity of five Vibrio parahaemolyticus strains isolated from the shrimp with acute hepatopancreatic necrosis disease (AHPND).</title>
        <authorList>
            <person name="Yang Q."/>
            <person name="Dong X."/>
            <person name="Xie G."/>
            <person name="Fu S."/>
            <person name="Zou P."/>
            <person name="Sun J."/>
            <person name="Wang Y."/>
            <person name="Huang J."/>
        </authorList>
    </citation>
    <scope>NUCLEOTIDE SEQUENCE [LARGE SCALE GENOMIC DNA]</scope>
    <source>
        <strain evidence="3 4">20160303005-1</strain>
    </source>
</reference>
<feature type="transmembrane region" description="Helical" evidence="1">
    <location>
        <begin position="83"/>
        <end position="109"/>
    </location>
</feature>
<dbReference type="AlphaFoldDB" id="A0A7Z2MRM1"/>
<keyword evidence="1" id="KW-0812">Transmembrane</keyword>
<protein>
    <submittedName>
        <fullName evidence="2">Uncharacterized protein</fullName>
    </submittedName>
</protein>
<dbReference type="Proteomes" id="UP000464718">
    <property type="component" value="Chromosome i"/>
</dbReference>
<evidence type="ECO:0000313" key="2">
    <source>
        <dbReference type="EMBL" id="HAS6678139.1"/>
    </source>
</evidence>
<evidence type="ECO:0000313" key="4">
    <source>
        <dbReference type="Proteomes" id="UP000464718"/>
    </source>
</evidence>
<feature type="transmembrane region" description="Helical" evidence="1">
    <location>
        <begin position="176"/>
        <end position="197"/>
    </location>
</feature>